<keyword evidence="1" id="KW-1133">Transmembrane helix</keyword>
<keyword evidence="1" id="KW-0812">Transmembrane</keyword>
<feature type="transmembrane region" description="Helical" evidence="1">
    <location>
        <begin position="137"/>
        <end position="160"/>
    </location>
</feature>
<comment type="caution">
    <text evidence="2">The sequence shown here is derived from an EMBL/GenBank/DDBJ whole genome shotgun (WGS) entry which is preliminary data.</text>
</comment>
<organism evidence="2 3">
    <name type="scientific">Halosimplex aquaticum</name>
    <dbReference type="NCBI Taxonomy" id="3026162"/>
    <lineage>
        <taxon>Archaea</taxon>
        <taxon>Methanobacteriati</taxon>
        <taxon>Methanobacteriota</taxon>
        <taxon>Stenosarchaea group</taxon>
        <taxon>Halobacteria</taxon>
        <taxon>Halobacteriales</taxon>
        <taxon>Haloarculaceae</taxon>
        <taxon>Halosimplex</taxon>
    </lineage>
</organism>
<dbReference type="AlphaFoldDB" id="A0ABD5Y1L3"/>
<dbReference type="Proteomes" id="UP001596432">
    <property type="component" value="Unassembled WGS sequence"/>
</dbReference>
<dbReference type="EMBL" id="JBHTAS010000001">
    <property type="protein sequence ID" value="MFC7139723.1"/>
    <property type="molecule type" value="Genomic_DNA"/>
</dbReference>
<gene>
    <name evidence="2" type="ORF">ACFQMA_07705</name>
</gene>
<feature type="transmembrane region" description="Helical" evidence="1">
    <location>
        <begin position="69"/>
        <end position="94"/>
    </location>
</feature>
<feature type="transmembrane region" description="Helical" evidence="1">
    <location>
        <begin position="36"/>
        <end position="57"/>
    </location>
</feature>
<evidence type="ECO:0000313" key="2">
    <source>
        <dbReference type="EMBL" id="MFC7139723.1"/>
    </source>
</evidence>
<proteinExistence type="predicted"/>
<feature type="transmembrane region" description="Helical" evidence="1">
    <location>
        <begin position="172"/>
        <end position="194"/>
    </location>
</feature>
<dbReference type="RefSeq" id="WP_274325302.1">
    <property type="nucleotide sequence ID" value="NZ_CP118158.1"/>
</dbReference>
<name>A0ABD5Y1L3_9EURY</name>
<accession>A0ABD5Y1L3</accession>
<sequence length="229" mass="25194">MTDGSSDDQLFPEIGDEAHLYLNHNQTRKTEQANHALKLLQIDLLIASILVAAPVLFQLRGLNQFEIFVVNLYTLGGAVFWLLSVGAATSAFTISRASLNPELTVFENYLNGEFDDVEFREYLGAISTESKRTSGECFWLLTISAFSAVLAVCFFGLSVVDSVTSIPIAYLQGLWPLLVLGLIIALPSAILALIGRFRPNSIYLSFNSEDLERHLDERGQSGKVGEDSD</sequence>
<protein>
    <submittedName>
        <fullName evidence="2">Uncharacterized protein</fullName>
    </submittedName>
</protein>
<reference evidence="2 3" key="1">
    <citation type="journal article" date="2019" name="Int. J. Syst. Evol. Microbiol.">
        <title>The Global Catalogue of Microorganisms (GCM) 10K type strain sequencing project: providing services to taxonomists for standard genome sequencing and annotation.</title>
        <authorList>
            <consortium name="The Broad Institute Genomics Platform"/>
            <consortium name="The Broad Institute Genome Sequencing Center for Infectious Disease"/>
            <person name="Wu L."/>
            <person name="Ma J."/>
        </authorList>
    </citation>
    <scope>NUCLEOTIDE SEQUENCE [LARGE SCALE GENOMIC DNA]</scope>
    <source>
        <strain evidence="2 3">XZYJT29</strain>
    </source>
</reference>
<dbReference type="GeneID" id="78819984"/>
<keyword evidence="3" id="KW-1185">Reference proteome</keyword>
<keyword evidence="1" id="KW-0472">Membrane</keyword>
<evidence type="ECO:0000256" key="1">
    <source>
        <dbReference type="SAM" id="Phobius"/>
    </source>
</evidence>
<evidence type="ECO:0000313" key="3">
    <source>
        <dbReference type="Proteomes" id="UP001596432"/>
    </source>
</evidence>